<evidence type="ECO:0000313" key="4">
    <source>
        <dbReference type="Proteomes" id="UP000712673"/>
    </source>
</evidence>
<evidence type="ECO:0000256" key="1">
    <source>
        <dbReference type="PROSITE-ProRule" id="PRU01076"/>
    </source>
</evidence>
<dbReference type="PROSITE" id="PS51740">
    <property type="entry name" value="SPOVT_ABRB"/>
    <property type="match status" value="1"/>
</dbReference>
<dbReference type="Pfam" id="PF04014">
    <property type="entry name" value="MazE_antitoxin"/>
    <property type="match status" value="1"/>
</dbReference>
<protein>
    <submittedName>
        <fullName evidence="3">AbrB/MazE/SpoVT family DNA-binding domain-containing protein</fullName>
    </submittedName>
</protein>
<evidence type="ECO:0000313" key="3">
    <source>
        <dbReference type="EMBL" id="MBM3225815.1"/>
    </source>
</evidence>
<organism evidence="3 4">
    <name type="scientific">Tectimicrobiota bacterium</name>
    <dbReference type="NCBI Taxonomy" id="2528274"/>
    <lineage>
        <taxon>Bacteria</taxon>
        <taxon>Pseudomonadati</taxon>
        <taxon>Nitrospinota/Tectimicrobiota group</taxon>
        <taxon>Candidatus Tectimicrobiota</taxon>
    </lineage>
</organism>
<dbReference type="EMBL" id="VGLS01000694">
    <property type="protein sequence ID" value="MBM3225815.1"/>
    <property type="molecule type" value="Genomic_DNA"/>
</dbReference>
<dbReference type="Proteomes" id="UP000712673">
    <property type="component" value="Unassembled WGS sequence"/>
</dbReference>
<dbReference type="SUPFAM" id="SSF89447">
    <property type="entry name" value="AbrB/MazE/MraZ-like"/>
    <property type="match status" value="1"/>
</dbReference>
<dbReference type="Gene3D" id="2.10.260.10">
    <property type="match status" value="1"/>
</dbReference>
<dbReference type="GO" id="GO:0003677">
    <property type="term" value="F:DNA binding"/>
    <property type="evidence" value="ECO:0007669"/>
    <property type="project" value="UniProtKB-UniRule"/>
</dbReference>
<gene>
    <name evidence="3" type="ORF">FJZ47_18730</name>
</gene>
<accession>A0A937W4Y9</accession>
<feature type="domain" description="SpoVT-AbrB" evidence="2">
    <location>
        <begin position="1"/>
        <end position="46"/>
    </location>
</feature>
<evidence type="ECO:0000259" key="2">
    <source>
        <dbReference type="PROSITE" id="PS51740"/>
    </source>
</evidence>
<name>A0A937W4Y9_UNCTE</name>
<reference evidence="3" key="1">
    <citation type="submission" date="2019-03" db="EMBL/GenBank/DDBJ databases">
        <title>Lake Tanganyika Metagenome-Assembled Genomes (MAGs).</title>
        <authorList>
            <person name="Tran P."/>
        </authorList>
    </citation>
    <scope>NUCLEOTIDE SEQUENCE</scope>
    <source>
        <strain evidence="3">K_DeepCast_65m_m2_066</strain>
    </source>
</reference>
<proteinExistence type="predicted"/>
<dbReference type="AlphaFoldDB" id="A0A937W4Y9"/>
<comment type="caution">
    <text evidence="3">The sequence shown here is derived from an EMBL/GenBank/DDBJ whole genome shotgun (WGS) entry which is preliminary data.</text>
</comment>
<keyword evidence="1 3" id="KW-0238">DNA-binding</keyword>
<sequence>MAVSRVNTRGQVTIPKALRERCGFRPGDEIEFIEVEGGLRVQKRREGSPFSRYRGYLSHLKGQDPDALLEAMRGQ</sequence>
<dbReference type="NCBIfam" id="TIGR01439">
    <property type="entry name" value="lp_hng_hel_AbrB"/>
    <property type="match status" value="1"/>
</dbReference>
<dbReference type="InterPro" id="IPR007159">
    <property type="entry name" value="SpoVT-AbrB_dom"/>
</dbReference>
<dbReference type="InterPro" id="IPR037914">
    <property type="entry name" value="SpoVT-AbrB_sf"/>
</dbReference>
<dbReference type="SMART" id="SM00966">
    <property type="entry name" value="SpoVT_AbrB"/>
    <property type="match status" value="1"/>
</dbReference>